<name>A0ACC3T5L9_LIPKO</name>
<accession>A0ACC3T5L9</accession>
<evidence type="ECO:0000313" key="1">
    <source>
        <dbReference type="EMBL" id="KAK9239079.1"/>
    </source>
</evidence>
<reference evidence="2" key="1">
    <citation type="journal article" date="2024" name="Front. Bioeng. Biotechnol.">
        <title>Genome-scale model development and genomic sequencing of the oleaginous clade Lipomyces.</title>
        <authorList>
            <person name="Czajka J.J."/>
            <person name="Han Y."/>
            <person name="Kim J."/>
            <person name="Mondo S.J."/>
            <person name="Hofstad B.A."/>
            <person name="Robles A."/>
            <person name="Haridas S."/>
            <person name="Riley R."/>
            <person name="LaButti K."/>
            <person name="Pangilinan J."/>
            <person name="Andreopoulos W."/>
            <person name="Lipzen A."/>
            <person name="Yan J."/>
            <person name="Wang M."/>
            <person name="Ng V."/>
            <person name="Grigoriev I.V."/>
            <person name="Spatafora J.W."/>
            <person name="Magnuson J.K."/>
            <person name="Baker S.E."/>
            <person name="Pomraning K.R."/>
        </authorList>
    </citation>
    <scope>NUCLEOTIDE SEQUENCE [LARGE SCALE GENOMIC DNA]</scope>
    <source>
        <strain evidence="2">CBS 7786</strain>
    </source>
</reference>
<dbReference type="EMBL" id="MU971349">
    <property type="protein sequence ID" value="KAK9239079.1"/>
    <property type="molecule type" value="Genomic_DNA"/>
</dbReference>
<sequence>MPGFFRGFRPLDAMRNLASPQGSAGHGALDSPHDIVRDRPLYSPDDTWARKSISLDIADRFIGLLSEEIKLRGVLEPLVLLPWRPNYDLMETKRFVHRILGEEYDLDLSEIQREVKIADVFVIASALKWIWARIPDGIVTWDVYELFKAGEEDSGNPQHAFKAIIPVVADSPARSRIIFNFFDLLSAIAAHWKTSGMGGRKIARLAAWWAFPLREELACIGADSDNVYYAAGSSQTLSLPSFSEAYKIWSKAAEASAHLFFGYLRSQSAAPTAALTWPIALSTLLSSTPYPPTTSNSFSSTEALLLSAFVTSYSFTPRDILQRFHGFARRNPNVGEVSADDTAVEAYLYGSPSTSTAGIDSFLTDEFTRILNDVCSYMTESEDTGSAASMGYVKPINSNASIVSSPRGTSKKDSIRSARSPCSEEWSHFQDHGFWISNLEQDPRQPRTRNHTGSSDCSTESSTGPETPTAPHSWTQFVSRGFPTGSSPTLSNPELSLPSVESLFRAPTRHRKGLQPPRAVGTEADAIQQPLEISKLPLDDAFWWTWLCAHGPEELSSRRLIFATHVVVEFDAAACENSSGLSDLNKRDRLVIFEERLSANTKSGLQERSVPQIGRNGLRRFASRSFKFLNRTEPTIVVATAAAGVRLRDRPSLLSLYREYQSSNPAPSAMTVNVVSERSPGAERVKRLREAVHGTAPTSQIAGVRPDEAADLKPEMSRDQNTRPEEGIPLFNDTRWKHHVSMVIEVDEEISRAVQWANSERSDSTSDSQLAQPDKMLPTPTLSPQPRRISTAICVADVLRETSSPSPTISAVKKGRSFVAHKRKKLTLKGSALLRRKASNTNIPSPLTVTAGAPSEVTAASVEAYDAKYLGYGKMKKFMARFKGKSGTRQIRTSSAHSEVRHLQRGTSDVDDVPIRRKSPKNDLLSPLVSGAEPGEISSANISMNPGSEVEGTLPAAVADLQLSTQFGQKDEDPGSSWPSKTRQLAPPKSPQAQLKEDPFDFQIMSMERRNSSHPLGGEATPLAKSSALNGSPAPRPGVVKRKPISPRMRSQPLFPDSPTMIQPIFPSATSGPVLLPPYSGRSSSALRTYPPFSLPPASHLDASQVQRISQLMVQATAHGTDMAETHGVGSSMSQHMRYSEGPSGSAIASRTARPENPSRGSSRWATITADARDRARRGQYQPPQQHAPYGMRLNQQPPPRNNRLTSPSYAISGFVPRAEWSER</sequence>
<proteinExistence type="predicted"/>
<evidence type="ECO:0000313" key="2">
    <source>
        <dbReference type="Proteomes" id="UP001433508"/>
    </source>
</evidence>
<keyword evidence="2" id="KW-1185">Reference proteome</keyword>
<organism evidence="1 2">
    <name type="scientific">Lipomyces kononenkoae</name>
    <name type="common">Yeast</name>
    <dbReference type="NCBI Taxonomy" id="34357"/>
    <lineage>
        <taxon>Eukaryota</taxon>
        <taxon>Fungi</taxon>
        <taxon>Dikarya</taxon>
        <taxon>Ascomycota</taxon>
        <taxon>Saccharomycotina</taxon>
        <taxon>Lipomycetes</taxon>
        <taxon>Lipomycetales</taxon>
        <taxon>Lipomycetaceae</taxon>
        <taxon>Lipomyces</taxon>
    </lineage>
</organism>
<protein>
    <submittedName>
        <fullName evidence="1">Uncharacterized protein</fullName>
    </submittedName>
</protein>
<comment type="caution">
    <text evidence="1">The sequence shown here is derived from an EMBL/GenBank/DDBJ whole genome shotgun (WGS) entry which is preliminary data.</text>
</comment>
<dbReference type="Proteomes" id="UP001433508">
    <property type="component" value="Unassembled WGS sequence"/>
</dbReference>
<gene>
    <name evidence="1" type="ORF">V1525DRAFT_62260</name>
</gene>